<feature type="non-terminal residue" evidence="1">
    <location>
        <position position="1"/>
    </location>
</feature>
<reference evidence="2" key="1">
    <citation type="journal article" date="2019" name="Int. J. Syst. Evol. Microbiol.">
        <title>The Global Catalogue of Microorganisms (GCM) 10K type strain sequencing project: providing services to taxonomists for standard genome sequencing and annotation.</title>
        <authorList>
            <consortium name="The Broad Institute Genomics Platform"/>
            <consortium name="The Broad Institute Genome Sequencing Center for Infectious Disease"/>
            <person name="Wu L."/>
            <person name="Ma J."/>
        </authorList>
    </citation>
    <scope>NUCLEOTIDE SEQUENCE [LARGE SCALE GENOMIC DNA]</scope>
    <source>
        <strain evidence="2">JCM 31486</strain>
    </source>
</reference>
<dbReference type="EMBL" id="JBHTIS010000482">
    <property type="protein sequence ID" value="MFD1046001.1"/>
    <property type="molecule type" value="Genomic_DNA"/>
</dbReference>
<sequence>KGQVFVPTSRNDYDKYGRETASTDVFDKVTTTKYTPESGVTEDRHYEGTHSFQVSMKGPSMDGPGREFGYVGFGTTHGLETLHAGMRVTVHVWTSHPQDGFQFMVYDEKSNKVNAPETPRNGSEVHAVPGPDGWATMTWTVPDVPLVGAIIIQPYQRDDTARLVAVDAVSW</sequence>
<proteinExistence type="predicted"/>
<gene>
    <name evidence="1" type="ORF">ACFQ1S_10720</name>
</gene>
<evidence type="ECO:0000313" key="2">
    <source>
        <dbReference type="Proteomes" id="UP001597045"/>
    </source>
</evidence>
<name>A0ABW3M7C0_9PSEU</name>
<evidence type="ECO:0000313" key="1">
    <source>
        <dbReference type="EMBL" id="MFD1046001.1"/>
    </source>
</evidence>
<organism evidence="1 2">
    <name type="scientific">Kibdelosporangium lantanae</name>
    <dbReference type="NCBI Taxonomy" id="1497396"/>
    <lineage>
        <taxon>Bacteria</taxon>
        <taxon>Bacillati</taxon>
        <taxon>Actinomycetota</taxon>
        <taxon>Actinomycetes</taxon>
        <taxon>Pseudonocardiales</taxon>
        <taxon>Pseudonocardiaceae</taxon>
        <taxon>Kibdelosporangium</taxon>
    </lineage>
</organism>
<dbReference type="Proteomes" id="UP001597045">
    <property type="component" value="Unassembled WGS sequence"/>
</dbReference>
<accession>A0ABW3M7C0</accession>
<comment type="caution">
    <text evidence="1">The sequence shown here is derived from an EMBL/GenBank/DDBJ whole genome shotgun (WGS) entry which is preliminary data.</text>
</comment>
<keyword evidence="2" id="KW-1185">Reference proteome</keyword>
<dbReference type="Gene3D" id="2.60.120.260">
    <property type="entry name" value="Galactose-binding domain-like"/>
    <property type="match status" value="1"/>
</dbReference>
<protein>
    <submittedName>
        <fullName evidence="1">Uncharacterized protein</fullName>
    </submittedName>
</protein>